<evidence type="ECO:0000256" key="4">
    <source>
        <dbReference type="ARBA" id="ARBA00023014"/>
    </source>
</evidence>
<evidence type="ECO:0000313" key="6">
    <source>
        <dbReference type="EMBL" id="ABR56933.1"/>
    </source>
</evidence>
<dbReference type="GO" id="GO:0046872">
    <property type="term" value="F:metal ion binding"/>
    <property type="evidence" value="ECO:0007669"/>
    <property type="project" value="UniProtKB-KW"/>
</dbReference>
<sequence>MIITDVENCRAMDKCKKCSFEQESKCMNVCPTNAIKLIDNKAFSCITCGMCAKNCPNNAIKKNEFGGYYVDRVRCNGCGTCEKVCPVKIIKMKKWIIKEKNGMERSVYYPDGICVMCGLCVEACEHNARMYFEINDLKSAKNRLMAERYLKIFGTSSFSSQTEQKTPQIQLLKSTTIEKGNINRMFRTSIEIDAEKCRDCGKCIFLCPKNTILEKEEVDGCTGCNICKDYCPVDAIDKGAVNYNKCILCNNCIIKCPKDALKIENYKVIKIKEDIPTTPLKHCINCGLCADKCPNNALKLVDGKIYYNPEDCLLCNVCVKICPNEVRINKETCIDGGCVLCGICVKECPEDAIEIKELPKFEVINDDNCIACGTCSTVCPNNAIVVKINKFKNKLSPKILREVIFNNDCVMCENCAIHCPRDIIPNTTGYKKIVDKANSFIRTDLNYCVFCGLCNKICPQQAIDEGKINLNDCEYCSACVNICPAHAISIYRDWKTEKETEQ</sequence>
<dbReference type="GO" id="GO:0051539">
    <property type="term" value="F:4 iron, 4 sulfur cluster binding"/>
    <property type="evidence" value="ECO:0007669"/>
    <property type="project" value="UniProtKB-KW"/>
</dbReference>
<feature type="domain" description="4Fe-4S ferredoxin-type" evidence="5">
    <location>
        <begin position="188"/>
        <end position="217"/>
    </location>
</feature>
<feature type="domain" description="4Fe-4S ferredoxin-type" evidence="5">
    <location>
        <begin position="34"/>
        <end position="65"/>
    </location>
</feature>
<evidence type="ECO:0000256" key="2">
    <source>
        <dbReference type="ARBA" id="ARBA00022723"/>
    </source>
</evidence>
<dbReference type="STRING" id="419665.Maeo_1357"/>
<evidence type="ECO:0000259" key="5">
    <source>
        <dbReference type="PROSITE" id="PS51379"/>
    </source>
</evidence>
<evidence type="ECO:0000256" key="3">
    <source>
        <dbReference type="ARBA" id="ARBA00023004"/>
    </source>
</evidence>
<organism evidence="6 7">
    <name type="scientific">Methanococcus aeolicus (strain ATCC BAA-1280 / DSM 17508 / OCM 812 / Nankai-3)</name>
    <dbReference type="NCBI Taxonomy" id="419665"/>
    <lineage>
        <taxon>Archaea</taxon>
        <taxon>Methanobacteriati</taxon>
        <taxon>Methanobacteriota</taxon>
        <taxon>Methanomada group</taxon>
        <taxon>Methanococci</taxon>
        <taxon>Methanococcales</taxon>
        <taxon>Methanococcaceae</taxon>
        <taxon>Methanococcus</taxon>
    </lineage>
</organism>
<feature type="domain" description="4Fe-4S ferredoxin-type" evidence="5">
    <location>
        <begin position="360"/>
        <end position="389"/>
    </location>
</feature>
<feature type="domain" description="4Fe-4S ferredoxin-type" evidence="5">
    <location>
        <begin position="469"/>
        <end position="493"/>
    </location>
</feature>
<dbReference type="Gene3D" id="3.30.70.20">
    <property type="match status" value="6"/>
</dbReference>
<dbReference type="RefSeq" id="WP_011974065.1">
    <property type="nucleotide sequence ID" value="NC_009635.1"/>
</dbReference>
<dbReference type="InterPro" id="IPR050157">
    <property type="entry name" value="PSI_iron-sulfur_center"/>
</dbReference>
<dbReference type="Proteomes" id="UP000001106">
    <property type="component" value="Chromosome"/>
</dbReference>
<keyword evidence="7" id="KW-1185">Reference proteome</keyword>
<dbReference type="CDD" id="cd10549">
    <property type="entry name" value="MtMvhB_like"/>
    <property type="match status" value="1"/>
</dbReference>
<feature type="domain" description="4Fe-4S ferredoxin-type" evidence="5">
    <location>
        <begin position="66"/>
        <end position="95"/>
    </location>
</feature>
<name>A6UWR1_META3</name>
<keyword evidence="1" id="KW-0004">4Fe-4S</keyword>
<dbReference type="PROSITE" id="PS00198">
    <property type="entry name" value="4FE4S_FER_1"/>
    <property type="match status" value="6"/>
</dbReference>
<protein>
    <submittedName>
        <fullName evidence="6">4Fe-4S ferredoxin iron-sulfur binding domain protein</fullName>
    </submittedName>
</protein>
<feature type="domain" description="4Fe-4S ferredoxin-type" evidence="5">
    <location>
        <begin position="237"/>
        <end position="266"/>
    </location>
</feature>
<dbReference type="AlphaFoldDB" id="A6UWR1"/>
<feature type="domain" description="4Fe-4S ferredoxin-type" evidence="5">
    <location>
        <begin position="401"/>
        <end position="429"/>
    </location>
</feature>
<feature type="domain" description="4Fe-4S ferredoxin-type" evidence="5">
    <location>
        <begin position="304"/>
        <end position="326"/>
    </location>
</feature>
<feature type="domain" description="4Fe-4S ferredoxin-type" evidence="5">
    <location>
        <begin position="439"/>
        <end position="468"/>
    </location>
</feature>
<keyword evidence="3" id="KW-0408">Iron</keyword>
<dbReference type="HOGENOM" id="CLU_582186_0_0_2"/>
<keyword evidence="4" id="KW-0411">Iron-sulfur</keyword>
<dbReference type="PROSITE" id="PS51379">
    <property type="entry name" value="4FE4S_FER_2"/>
    <property type="match status" value="13"/>
</dbReference>
<evidence type="ECO:0000256" key="1">
    <source>
        <dbReference type="ARBA" id="ARBA00022485"/>
    </source>
</evidence>
<dbReference type="KEGG" id="mae:Maeo_1357"/>
<proteinExistence type="predicted"/>
<gene>
    <name evidence="6" type="ordered locus">Maeo_1357</name>
</gene>
<dbReference type="OrthoDB" id="23478at2157"/>
<dbReference type="Pfam" id="PF12838">
    <property type="entry name" value="Fer4_7"/>
    <property type="match status" value="4"/>
</dbReference>
<dbReference type="SUPFAM" id="SSF54862">
    <property type="entry name" value="4Fe-4S ferredoxins"/>
    <property type="match status" value="4"/>
</dbReference>
<dbReference type="InterPro" id="IPR017896">
    <property type="entry name" value="4Fe4S_Fe-S-bd"/>
</dbReference>
<dbReference type="eggNOG" id="arCOG02182">
    <property type="taxonomic scope" value="Archaea"/>
</dbReference>
<keyword evidence="2" id="KW-0479">Metal-binding</keyword>
<dbReference type="GO" id="GO:0016491">
    <property type="term" value="F:oxidoreductase activity"/>
    <property type="evidence" value="ECO:0007669"/>
    <property type="project" value="UniProtKB-ARBA"/>
</dbReference>
<feature type="domain" description="4Fe-4S ferredoxin-type" evidence="5">
    <location>
        <begin position="219"/>
        <end position="236"/>
    </location>
</feature>
<evidence type="ECO:0000313" key="7">
    <source>
        <dbReference type="Proteomes" id="UP000001106"/>
    </source>
</evidence>
<dbReference type="PANTHER" id="PTHR24960:SF79">
    <property type="entry name" value="PHOTOSYSTEM I IRON-SULFUR CENTER"/>
    <property type="match status" value="1"/>
</dbReference>
<dbReference type="PANTHER" id="PTHR24960">
    <property type="entry name" value="PHOTOSYSTEM I IRON-SULFUR CENTER-RELATED"/>
    <property type="match status" value="1"/>
</dbReference>
<feature type="domain" description="4Fe-4S ferredoxin-type" evidence="5">
    <location>
        <begin position="104"/>
        <end position="134"/>
    </location>
</feature>
<dbReference type="GeneID" id="5327286"/>
<dbReference type="Gene3D" id="3.30.70.3270">
    <property type="match status" value="1"/>
</dbReference>
<dbReference type="InterPro" id="IPR017900">
    <property type="entry name" value="4Fe4S_Fe_S_CS"/>
</dbReference>
<reference evidence="6" key="1">
    <citation type="submission" date="2007-06" db="EMBL/GenBank/DDBJ databases">
        <title>Complete sequence of Methanococcus aeolicus Nankai-3.</title>
        <authorList>
            <consortium name="US DOE Joint Genome Institute"/>
            <person name="Copeland A."/>
            <person name="Lucas S."/>
            <person name="Lapidus A."/>
            <person name="Barry K."/>
            <person name="Glavina del Rio T."/>
            <person name="Dalin E."/>
            <person name="Tice H."/>
            <person name="Pitluck S."/>
            <person name="Chain P."/>
            <person name="Malfatti S."/>
            <person name="Shin M."/>
            <person name="Vergez L."/>
            <person name="Schmutz J."/>
            <person name="Larimer F."/>
            <person name="Land M."/>
            <person name="Hauser L."/>
            <person name="Kyrpides N."/>
            <person name="Lykidis A."/>
            <person name="Sieprawska-Lupa M."/>
            <person name="Whitman W.B."/>
            <person name="Richardson P."/>
        </authorList>
    </citation>
    <scope>NUCLEOTIDE SEQUENCE [LARGE SCALE GENOMIC DNA]</scope>
    <source>
        <strain evidence="6">Nankai-3</strain>
    </source>
</reference>
<accession>A6UWR1</accession>
<dbReference type="EMBL" id="CP000743">
    <property type="protein sequence ID" value="ABR56933.1"/>
    <property type="molecule type" value="Genomic_DNA"/>
</dbReference>
<feature type="domain" description="4Fe-4S ferredoxin-type" evidence="5">
    <location>
        <begin position="330"/>
        <end position="358"/>
    </location>
</feature>
<dbReference type="Pfam" id="PF00037">
    <property type="entry name" value="Fer4"/>
    <property type="match status" value="4"/>
</dbReference>
<feature type="domain" description="4Fe-4S ferredoxin-type" evidence="5">
    <location>
        <begin position="274"/>
        <end position="303"/>
    </location>
</feature>